<feature type="compositionally biased region" description="Low complexity" evidence="8">
    <location>
        <begin position="944"/>
        <end position="969"/>
    </location>
</feature>
<feature type="compositionally biased region" description="Basic and acidic residues" evidence="8">
    <location>
        <begin position="732"/>
        <end position="742"/>
    </location>
</feature>
<feature type="compositionally biased region" description="Pro residues" evidence="8">
    <location>
        <begin position="975"/>
        <end position="984"/>
    </location>
</feature>
<accession>A0A427XWK7</accession>
<comment type="caution">
    <text evidence="11">The sequence shown here is derived from an EMBL/GenBank/DDBJ whole genome shotgun (WGS) entry which is preliminary data.</text>
</comment>
<dbReference type="InterPro" id="IPR031160">
    <property type="entry name" value="F_BAR_dom"/>
</dbReference>
<feature type="region of interest" description="Disordered" evidence="8">
    <location>
        <begin position="388"/>
        <end position="1015"/>
    </location>
</feature>
<evidence type="ECO:0000256" key="2">
    <source>
        <dbReference type="ARBA" id="ARBA00022443"/>
    </source>
</evidence>
<dbReference type="EMBL" id="RSCE01000004">
    <property type="protein sequence ID" value="RSH83222.1"/>
    <property type="molecule type" value="Genomic_DNA"/>
</dbReference>
<feature type="compositionally biased region" description="Low complexity" evidence="8">
    <location>
        <begin position="743"/>
        <end position="753"/>
    </location>
</feature>
<dbReference type="GO" id="GO:0009898">
    <property type="term" value="C:cytoplasmic side of plasma membrane"/>
    <property type="evidence" value="ECO:0007669"/>
    <property type="project" value="TreeGrafter"/>
</dbReference>
<keyword evidence="4" id="KW-0597">Phosphoprotein</keyword>
<evidence type="ECO:0000313" key="11">
    <source>
        <dbReference type="EMBL" id="RSH83222.1"/>
    </source>
</evidence>
<dbReference type="GO" id="GO:0005543">
    <property type="term" value="F:phospholipid binding"/>
    <property type="evidence" value="ECO:0007669"/>
    <property type="project" value="TreeGrafter"/>
</dbReference>
<evidence type="ECO:0000256" key="8">
    <source>
        <dbReference type="SAM" id="MobiDB-lite"/>
    </source>
</evidence>
<feature type="compositionally biased region" description="Pro residues" evidence="8">
    <location>
        <begin position="754"/>
        <end position="763"/>
    </location>
</feature>
<evidence type="ECO:0000256" key="7">
    <source>
        <dbReference type="PROSITE-ProRule" id="PRU01077"/>
    </source>
</evidence>
<proteinExistence type="predicted"/>
<dbReference type="SUPFAM" id="SSF50044">
    <property type="entry name" value="SH3-domain"/>
    <property type="match status" value="1"/>
</dbReference>
<evidence type="ECO:0000259" key="9">
    <source>
        <dbReference type="PROSITE" id="PS50002"/>
    </source>
</evidence>
<reference evidence="11 12" key="1">
    <citation type="submission" date="2018-11" db="EMBL/GenBank/DDBJ databases">
        <title>Genome sequence of Apiotrichum porosum DSM 27194.</title>
        <authorList>
            <person name="Aliyu H."/>
            <person name="Gorte O."/>
            <person name="Ochsenreither K."/>
        </authorList>
    </citation>
    <scope>NUCLEOTIDE SEQUENCE [LARGE SCALE GENOMIC DNA]</scope>
    <source>
        <strain evidence="11 12">DSM 27194</strain>
    </source>
</reference>
<dbReference type="GO" id="GO:0120104">
    <property type="term" value="C:mitotic actomyosin contractile ring, proximal layer"/>
    <property type="evidence" value="ECO:0007669"/>
    <property type="project" value="TreeGrafter"/>
</dbReference>
<feature type="compositionally biased region" description="Pro residues" evidence="8">
    <location>
        <begin position="995"/>
        <end position="1007"/>
    </location>
</feature>
<feature type="compositionally biased region" description="Pro residues" evidence="8">
    <location>
        <begin position="359"/>
        <end position="369"/>
    </location>
</feature>
<evidence type="ECO:0000256" key="1">
    <source>
        <dbReference type="ARBA" id="ARBA00004245"/>
    </source>
</evidence>
<feature type="domain" description="F-BAR" evidence="10">
    <location>
        <begin position="42"/>
        <end position="295"/>
    </location>
</feature>
<dbReference type="Pfam" id="PF00018">
    <property type="entry name" value="SH3_1"/>
    <property type="match status" value="1"/>
</dbReference>
<feature type="compositionally biased region" description="Low complexity" evidence="8">
    <location>
        <begin position="764"/>
        <end position="799"/>
    </location>
</feature>
<evidence type="ECO:0000313" key="12">
    <source>
        <dbReference type="Proteomes" id="UP000279236"/>
    </source>
</evidence>
<dbReference type="SUPFAM" id="SSF103657">
    <property type="entry name" value="BAR/IMD domain-like"/>
    <property type="match status" value="1"/>
</dbReference>
<feature type="compositionally biased region" description="Polar residues" evidence="8">
    <location>
        <begin position="501"/>
        <end position="518"/>
    </location>
</feature>
<evidence type="ECO:0000256" key="4">
    <source>
        <dbReference type="ARBA" id="ARBA00022553"/>
    </source>
</evidence>
<feature type="compositionally biased region" description="Low complexity" evidence="8">
    <location>
        <begin position="823"/>
        <end position="832"/>
    </location>
</feature>
<dbReference type="PANTHER" id="PTHR23065">
    <property type="entry name" value="PROLINE-SERINE-THREONINE PHOSPHATASE INTERACTING PROTEIN 1"/>
    <property type="match status" value="1"/>
</dbReference>
<dbReference type="SMART" id="SM00326">
    <property type="entry name" value="SH3"/>
    <property type="match status" value="1"/>
</dbReference>
<feature type="compositionally biased region" description="Low complexity" evidence="8">
    <location>
        <begin position="445"/>
        <end position="455"/>
    </location>
</feature>
<gene>
    <name evidence="11" type="ORF">EHS24_006889</name>
</gene>
<dbReference type="InterPro" id="IPR001452">
    <property type="entry name" value="SH3_domain"/>
</dbReference>
<evidence type="ECO:0000259" key="10">
    <source>
        <dbReference type="PROSITE" id="PS51741"/>
    </source>
</evidence>
<keyword evidence="7" id="KW-0175">Coiled coil</keyword>
<dbReference type="PROSITE" id="PS50002">
    <property type="entry name" value="SH3"/>
    <property type="match status" value="1"/>
</dbReference>
<keyword evidence="12" id="KW-1185">Reference proteome</keyword>
<organism evidence="11 12">
    <name type="scientific">Apiotrichum porosum</name>
    <dbReference type="NCBI Taxonomy" id="105984"/>
    <lineage>
        <taxon>Eukaryota</taxon>
        <taxon>Fungi</taxon>
        <taxon>Dikarya</taxon>
        <taxon>Basidiomycota</taxon>
        <taxon>Agaricomycotina</taxon>
        <taxon>Tremellomycetes</taxon>
        <taxon>Trichosporonales</taxon>
        <taxon>Trichosporonaceae</taxon>
        <taxon>Apiotrichum</taxon>
    </lineage>
</organism>
<evidence type="ECO:0008006" key="13">
    <source>
        <dbReference type="Google" id="ProtNLM"/>
    </source>
</evidence>
<dbReference type="SMART" id="SM00055">
    <property type="entry name" value="FCH"/>
    <property type="match status" value="1"/>
</dbReference>
<sequence>MAEVDAHAPARSQSTTSLARLYHGASENGSAPPTDETSDPTLDFCNAFWGQGTRGYEVIMARLRGAARTNDEMRLFFKERAAIEEDYAKRLAKLAKMPIGRDEVGDLAAALNQVVEETALQASYHMHVSGELHSTVEQPNAEFNNRLTSLKKGLQASVEKSYRNKGLQEGHVAKARERYKSDCIKLNEYTANQQLTQGRELEKLQTKIDRLRQTIPSDEQDLRNFVSVLEQTNQKWENEWRTFCDHVQDIEEERLVHTKDIVWAYANAVSQVCVEDDTSCERIREKLEQFEPVNDMVNFVRGWGTGSCIPDPPRFINYSAGEDDSIPGSFRNAQFRRLSSRPPMSAPTRTAPPEEETIPEPPAPAPKEPTPPKEEELFIPPVPAMQGLSLHDPPVPSSETKTPFGGVAMPGLTSAPAEANREVAPVPPSPKPGSVFDMGPPPALPSVAAPSVVAAPAPPSPSARDVADEEDPMARALAQLRSDPPGPRSVRRQQSQRRTDSIYSASGRPGSTTGSAVGSNVGRAPSPSPSSAARQTVQQPPAAGRASVDTSLLPPATGHTAAALARSMADFERKSNTSRNSVNYSSFADNVVGSHPSHSRPTTPTGRAPSPSAAMMQPPTQPVTHIADSVLPLYGQAFPGERSRSRPTSVYSSRSRPGSIMESIAPQQQVPSQQQQPPASPRAGFVGIGAGAAARTPSPGPQHRAPSPAPGVLGAPNLGIELDQHGGVAHDSMAEAYRRQYEAQRQQAQGQEPPQQPQAPPPQAAAQQQQYQDPRASQYGGQSPYQQQQQQQQQQQAPPSNFPPQPQQGSVNSQYAASMRLSYDQQAGQQPQYDPPGQQPYDAQAYPRHQSYDSQSGRQASPYDPQQQQQQYAAQQPPASPNYQGYPQAQPQQPQQQPPQQQPPQQFGQHAQQPQQYSQHSHTPSFAGSYASQQQPPQQPPAQPAQQPQQYYQQQPAQQNGYAQAQPAGQYGGPPAQPQQPQQPPQQQYQQPQRSPSPQPNVPPPDTHTPTGQWAANGQPVLFYVKALYDYAAQSPAEFDFQAGDIIAVTNTPEDGWWSGELLDEARRRPGQTDFPSNFVTYF</sequence>
<comment type="subcellular location">
    <subcellularLocation>
        <location evidence="1">Cytoplasm</location>
        <location evidence="1">Cytoskeleton</location>
    </subcellularLocation>
</comment>
<feature type="compositionally biased region" description="Low complexity" evidence="8">
    <location>
        <begin position="608"/>
        <end position="618"/>
    </location>
</feature>
<dbReference type="AlphaFoldDB" id="A0A427XWK7"/>
<dbReference type="CDD" id="cd00174">
    <property type="entry name" value="SH3"/>
    <property type="match status" value="1"/>
</dbReference>
<feature type="compositionally biased region" description="Low complexity" evidence="8">
    <location>
        <begin position="985"/>
        <end position="994"/>
    </location>
</feature>
<dbReference type="RefSeq" id="XP_028477174.1">
    <property type="nucleotide sequence ID" value="XM_028622282.1"/>
</dbReference>
<keyword evidence="2 6" id="KW-0728">SH3 domain</keyword>
<dbReference type="InterPro" id="IPR001060">
    <property type="entry name" value="FCH_dom"/>
</dbReference>
<feature type="compositionally biased region" description="Low complexity" evidence="8">
    <location>
        <begin position="665"/>
        <end position="685"/>
    </location>
</feature>
<evidence type="ECO:0000256" key="3">
    <source>
        <dbReference type="ARBA" id="ARBA00022490"/>
    </source>
</evidence>
<feature type="compositionally biased region" description="Polar residues" evidence="8">
    <location>
        <begin position="646"/>
        <end position="656"/>
    </location>
</feature>
<name>A0A427XWK7_9TREE</name>
<feature type="compositionally biased region" description="Low complexity" evidence="8">
    <location>
        <begin position="859"/>
        <end position="895"/>
    </location>
</feature>
<dbReference type="PANTHER" id="PTHR23065:SF7">
    <property type="entry name" value="NOSTRIN, ISOFORM H"/>
    <property type="match status" value="1"/>
</dbReference>
<dbReference type="GeneID" id="39591432"/>
<keyword evidence="3" id="KW-0963">Cytoplasm</keyword>
<dbReference type="Gene3D" id="2.30.30.40">
    <property type="entry name" value="SH3 Domains"/>
    <property type="match status" value="1"/>
</dbReference>
<feature type="domain" description="SH3" evidence="9">
    <location>
        <begin position="1020"/>
        <end position="1083"/>
    </location>
</feature>
<protein>
    <recommendedName>
        <fullName evidence="13">Septation protein imp2</fullName>
    </recommendedName>
</protein>
<dbReference type="Pfam" id="PF00611">
    <property type="entry name" value="FCH"/>
    <property type="match status" value="1"/>
</dbReference>
<dbReference type="InterPro" id="IPR027267">
    <property type="entry name" value="AH/BAR_dom_sf"/>
</dbReference>
<dbReference type="PROSITE" id="PS51741">
    <property type="entry name" value="F_BAR"/>
    <property type="match status" value="1"/>
</dbReference>
<dbReference type="Proteomes" id="UP000279236">
    <property type="component" value="Unassembled WGS sequence"/>
</dbReference>
<dbReference type="Gene3D" id="1.20.1270.60">
    <property type="entry name" value="Arfaptin homology (AH) domain/BAR domain"/>
    <property type="match status" value="1"/>
</dbReference>
<evidence type="ECO:0000256" key="5">
    <source>
        <dbReference type="ARBA" id="ARBA00023212"/>
    </source>
</evidence>
<dbReference type="STRING" id="105984.A0A427XWK7"/>
<feature type="region of interest" description="Disordered" evidence="8">
    <location>
        <begin position="335"/>
        <end position="375"/>
    </location>
</feature>
<dbReference type="InterPro" id="IPR036028">
    <property type="entry name" value="SH3-like_dom_sf"/>
</dbReference>
<evidence type="ECO:0000256" key="6">
    <source>
        <dbReference type="PROSITE-ProRule" id="PRU00192"/>
    </source>
</evidence>
<dbReference type="GO" id="GO:0030036">
    <property type="term" value="P:actin cytoskeleton organization"/>
    <property type="evidence" value="ECO:0007669"/>
    <property type="project" value="UniProtKB-ARBA"/>
</dbReference>
<feature type="compositionally biased region" description="Low complexity" evidence="8">
    <location>
        <begin position="903"/>
        <end position="936"/>
    </location>
</feature>
<keyword evidence="5" id="KW-0206">Cytoskeleton</keyword>
<dbReference type="OrthoDB" id="19092at2759"/>
<feature type="compositionally biased region" description="Polar residues" evidence="8">
    <location>
        <begin position="577"/>
        <end position="588"/>
    </location>
</feature>
<dbReference type="FunFam" id="2.30.30.40:FF:000312">
    <property type="entry name" value="Related to Cell division control protein 15"/>
    <property type="match status" value="1"/>
</dbReference>